<keyword evidence="11" id="KW-1185">Reference proteome</keyword>
<organism evidence="10 11">
    <name type="scientific">Diploptera punctata</name>
    <name type="common">Pacific beetle cockroach</name>
    <dbReference type="NCBI Taxonomy" id="6984"/>
    <lineage>
        <taxon>Eukaryota</taxon>
        <taxon>Metazoa</taxon>
        <taxon>Ecdysozoa</taxon>
        <taxon>Arthropoda</taxon>
        <taxon>Hexapoda</taxon>
        <taxon>Insecta</taxon>
        <taxon>Pterygota</taxon>
        <taxon>Neoptera</taxon>
        <taxon>Polyneoptera</taxon>
        <taxon>Dictyoptera</taxon>
        <taxon>Blattodea</taxon>
        <taxon>Blaberoidea</taxon>
        <taxon>Blaberidae</taxon>
        <taxon>Diplopterinae</taxon>
        <taxon>Diploptera</taxon>
    </lineage>
</organism>
<keyword evidence="4 9" id="KW-0812">Transmembrane</keyword>
<dbReference type="GO" id="GO:0016192">
    <property type="term" value="P:vesicle-mediated transport"/>
    <property type="evidence" value="ECO:0007669"/>
    <property type="project" value="InterPro"/>
</dbReference>
<feature type="transmembrane region" description="Helical" evidence="9">
    <location>
        <begin position="158"/>
        <end position="179"/>
    </location>
</feature>
<dbReference type="GO" id="GO:0012505">
    <property type="term" value="C:endomembrane system"/>
    <property type="evidence" value="ECO:0007669"/>
    <property type="project" value="UniProtKB-ARBA"/>
</dbReference>
<dbReference type="InterPro" id="IPR007305">
    <property type="entry name" value="Vesicle_transpt_Got1/SFT2"/>
</dbReference>
<dbReference type="GO" id="GO:0016020">
    <property type="term" value="C:membrane"/>
    <property type="evidence" value="ECO:0007669"/>
    <property type="project" value="UniProtKB-SubCell"/>
</dbReference>
<dbReference type="Proteomes" id="UP001233999">
    <property type="component" value="Unassembled WGS sequence"/>
</dbReference>
<gene>
    <name evidence="10" type="ORF">L9F63_008517</name>
</gene>
<feature type="transmembrane region" description="Helical" evidence="9">
    <location>
        <begin position="134"/>
        <end position="152"/>
    </location>
</feature>
<dbReference type="AlphaFoldDB" id="A0AAD7Z5Z4"/>
<comment type="subcellular location">
    <subcellularLocation>
        <location evidence="2 9">Membrane</location>
        <topology evidence="2 9">Multi-pass membrane protein</topology>
    </subcellularLocation>
</comment>
<evidence type="ECO:0000256" key="6">
    <source>
        <dbReference type="ARBA" id="ARBA00022989"/>
    </source>
</evidence>
<evidence type="ECO:0000256" key="5">
    <source>
        <dbReference type="ARBA" id="ARBA00022927"/>
    </source>
</evidence>
<evidence type="ECO:0000256" key="2">
    <source>
        <dbReference type="ARBA" id="ARBA00004141"/>
    </source>
</evidence>
<protein>
    <recommendedName>
        <fullName evidence="9">Vesicle transport protein</fullName>
    </recommendedName>
</protein>
<proteinExistence type="inferred from homology"/>
<evidence type="ECO:0000256" key="8">
    <source>
        <dbReference type="ARBA" id="ARBA00025800"/>
    </source>
</evidence>
<evidence type="ECO:0000256" key="3">
    <source>
        <dbReference type="ARBA" id="ARBA00022448"/>
    </source>
</evidence>
<feature type="transmembrane region" description="Helical" evidence="9">
    <location>
        <begin position="101"/>
        <end position="122"/>
    </location>
</feature>
<dbReference type="GO" id="GO:0015031">
    <property type="term" value="P:protein transport"/>
    <property type="evidence" value="ECO:0007669"/>
    <property type="project" value="UniProtKB-KW"/>
</dbReference>
<sequence length="207" mass="23154">MADLKKELDDYLSRNDSKSQLKITLPTLLTKSDVGKWFSKSGNNDESSTGLLTEAQKDYCPSLSKFSLIIGFCTCIMMGLFCFVLAAMYTPVLLLKARKFALLYTMGSLFTICSFSFLWGPMNHLRHLFSRERLPFTVAYFGTLFGTLYFALSVQSTPLTVLFAVGQIMALLWFLISYIPGGQTGLQFFTRLFSSAVTNTVSKTLPV</sequence>
<evidence type="ECO:0000256" key="4">
    <source>
        <dbReference type="ARBA" id="ARBA00022692"/>
    </source>
</evidence>
<evidence type="ECO:0000313" key="11">
    <source>
        <dbReference type="Proteomes" id="UP001233999"/>
    </source>
</evidence>
<evidence type="ECO:0000313" key="10">
    <source>
        <dbReference type="EMBL" id="KAJ9574103.1"/>
    </source>
</evidence>
<dbReference type="PANTHER" id="PTHR23137:SF36">
    <property type="entry name" value="VESICLE TRANSPORT PROTEIN SFT2C"/>
    <property type="match status" value="1"/>
</dbReference>
<evidence type="ECO:0000256" key="7">
    <source>
        <dbReference type="ARBA" id="ARBA00023136"/>
    </source>
</evidence>
<evidence type="ECO:0000256" key="1">
    <source>
        <dbReference type="ARBA" id="ARBA00003566"/>
    </source>
</evidence>
<comment type="similarity">
    <text evidence="8 9">Belongs to the SFT2 family.</text>
</comment>
<comment type="function">
    <text evidence="1 9">May be involved in fusion of retrograde transport vesicles derived from an endocytic compartment with the Golgi complex.</text>
</comment>
<dbReference type="GO" id="GO:0005737">
    <property type="term" value="C:cytoplasm"/>
    <property type="evidence" value="ECO:0007669"/>
    <property type="project" value="UniProtKB-ARBA"/>
</dbReference>
<feature type="transmembrane region" description="Helical" evidence="9">
    <location>
        <begin position="66"/>
        <end position="89"/>
    </location>
</feature>
<dbReference type="InterPro" id="IPR011691">
    <property type="entry name" value="Vesicle_transpt_SFT2"/>
</dbReference>
<dbReference type="EMBL" id="JASPKZ010010655">
    <property type="protein sequence ID" value="KAJ9574103.1"/>
    <property type="molecule type" value="Genomic_DNA"/>
</dbReference>
<reference evidence="10" key="1">
    <citation type="journal article" date="2023" name="IScience">
        <title>Live-bearing cockroach genome reveals convergent evolutionary mechanisms linked to viviparity in insects and beyond.</title>
        <authorList>
            <person name="Fouks B."/>
            <person name="Harrison M.C."/>
            <person name="Mikhailova A.A."/>
            <person name="Marchal E."/>
            <person name="English S."/>
            <person name="Carruthers M."/>
            <person name="Jennings E.C."/>
            <person name="Chiamaka E.L."/>
            <person name="Frigard R.A."/>
            <person name="Pippel M."/>
            <person name="Attardo G.M."/>
            <person name="Benoit J.B."/>
            <person name="Bornberg-Bauer E."/>
            <person name="Tobe S.S."/>
        </authorList>
    </citation>
    <scope>NUCLEOTIDE SEQUENCE</scope>
    <source>
        <strain evidence="10">Stay&amp;Tobe</strain>
    </source>
</reference>
<keyword evidence="3 9" id="KW-0813">Transport</keyword>
<dbReference type="Pfam" id="PF04178">
    <property type="entry name" value="Got1"/>
    <property type="match status" value="1"/>
</dbReference>
<keyword evidence="5 9" id="KW-0653">Protein transport</keyword>
<comment type="caution">
    <text evidence="10">The sequence shown here is derived from an EMBL/GenBank/DDBJ whole genome shotgun (WGS) entry which is preliminary data.</text>
</comment>
<keyword evidence="6 9" id="KW-1133">Transmembrane helix</keyword>
<evidence type="ECO:0000256" key="9">
    <source>
        <dbReference type="RuleBase" id="RU363111"/>
    </source>
</evidence>
<reference evidence="10" key="2">
    <citation type="submission" date="2023-05" db="EMBL/GenBank/DDBJ databases">
        <authorList>
            <person name="Fouks B."/>
        </authorList>
    </citation>
    <scope>NUCLEOTIDE SEQUENCE</scope>
    <source>
        <strain evidence="10">Stay&amp;Tobe</strain>
        <tissue evidence="10">Testes</tissue>
    </source>
</reference>
<keyword evidence="7 9" id="KW-0472">Membrane</keyword>
<accession>A0AAD7Z5Z4</accession>
<dbReference type="PANTHER" id="PTHR23137">
    <property type="entry name" value="VESICLE TRANSPORT PROTEIN-RELATED"/>
    <property type="match status" value="1"/>
</dbReference>
<name>A0AAD7Z5Z4_DIPPU</name>